<organism evidence="1 2">
    <name type="scientific">Sipha flava</name>
    <name type="common">yellow sugarcane aphid</name>
    <dbReference type="NCBI Taxonomy" id="143950"/>
    <lineage>
        <taxon>Eukaryota</taxon>
        <taxon>Metazoa</taxon>
        <taxon>Ecdysozoa</taxon>
        <taxon>Arthropoda</taxon>
        <taxon>Hexapoda</taxon>
        <taxon>Insecta</taxon>
        <taxon>Pterygota</taxon>
        <taxon>Neoptera</taxon>
        <taxon>Paraneoptera</taxon>
        <taxon>Hemiptera</taxon>
        <taxon>Sternorrhyncha</taxon>
        <taxon>Aphidomorpha</taxon>
        <taxon>Aphidoidea</taxon>
        <taxon>Aphididae</taxon>
        <taxon>Sipha</taxon>
    </lineage>
</organism>
<accession>A0A8B8G038</accession>
<sequence length="122" mass="14097">MINFKAVTNDPKQKKITFGSDRSNKVPIDDCVTQQKQQSCSVETEENNPLMYSTAKEQIEQNNEEFFLNWDINDKMESEVKNHLEAFMLMSIEKGILDAIDFKEILKIVKNSSSLMNQMLSL</sequence>
<dbReference type="OrthoDB" id="6646030at2759"/>
<dbReference type="GeneID" id="112687459"/>
<evidence type="ECO:0000313" key="1">
    <source>
        <dbReference type="Proteomes" id="UP000694846"/>
    </source>
</evidence>
<dbReference type="AlphaFoldDB" id="A0A8B8G038"/>
<protein>
    <submittedName>
        <fullName evidence="2">Uncharacterized protein LOC112687459</fullName>
    </submittedName>
</protein>
<gene>
    <name evidence="2" type="primary">LOC112687459</name>
</gene>
<name>A0A8B8G038_9HEMI</name>
<evidence type="ECO:0000313" key="2">
    <source>
        <dbReference type="RefSeq" id="XP_025415966.1"/>
    </source>
</evidence>
<dbReference type="Proteomes" id="UP000694846">
    <property type="component" value="Unplaced"/>
</dbReference>
<reference evidence="2" key="1">
    <citation type="submission" date="2025-08" db="UniProtKB">
        <authorList>
            <consortium name="RefSeq"/>
        </authorList>
    </citation>
    <scope>IDENTIFICATION</scope>
    <source>
        <tissue evidence="2">Whole body</tissue>
    </source>
</reference>
<keyword evidence="1" id="KW-1185">Reference proteome</keyword>
<dbReference type="RefSeq" id="XP_025415966.1">
    <property type="nucleotide sequence ID" value="XM_025560181.1"/>
</dbReference>
<proteinExistence type="predicted"/>